<organism evidence="2 3">
    <name type="scientific">Brotaphodocola catenula</name>
    <dbReference type="NCBI Taxonomy" id="2885361"/>
    <lineage>
        <taxon>Bacteria</taxon>
        <taxon>Bacillati</taxon>
        <taxon>Bacillota</taxon>
        <taxon>Clostridia</taxon>
        <taxon>Lachnospirales</taxon>
        <taxon>Lachnospiraceae</taxon>
        <taxon>Brotaphodocola</taxon>
    </lineage>
</organism>
<name>A0AAE3APZ7_9FIRM</name>
<comment type="caution">
    <text evidence="2">The sequence shown here is derived from an EMBL/GenBank/DDBJ whole genome shotgun (WGS) entry which is preliminary data.</text>
</comment>
<protein>
    <submittedName>
        <fullName evidence="2">Helix-turn-helix domain-containing protein</fullName>
    </submittedName>
</protein>
<evidence type="ECO:0000256" key="1">
    <source>
        <dbReference type="SAM" id="MobiDB-lite"/>
    </source>
</evidence>
<evidence type="ECO:0000313" key="2">
    <source>
        <dbReference type="EMBL" id="MCC2163565.1"/>
    </source>
</evidence>
<feature type="region of interest" description="Disordered" evidence="1">
    <location>
        <begin position="230"/>
        <end position="251"/>
    </location>
</feature>
<accession>A0AAE3APZ7</accession>
<feature type="compositionally biased region" description="Basic and acidic residues" evidence="1">
    <location>
        <begin position="234"/>
        <end position="251"/>
    </location>
</feature>
<dbReference type="EMBL" id="JAJEPU010000002">
    <property type="protein sequence ID" value="MCC2163565.1"/>
    <property type="molecule type" value="Genomic_DNA"/>
</dbReference>
<proteinExistence type="predicted"/>
<dbReference type="AlphaFoldDB" id="A0AAE3APZ7"/>
<keyword evidence="3" id="KW-1185">Reference proteome</keyword>
<sequence length="506" mass="59663">MAYNELIKKFNRTRDYMREFYIYGFKSREEYTRKSARSYDDERRRIEAWLGDYMGFRQTADGKNVFLSIDSRQSRHNPFYRAWKMKSFTDGEITLHFILMDILACAEEELSLAQITTKVDAYLAEFETPRLFDESTLRKKLKDYEKEGIVSSRRKGKLVYYRLAQSCLMEKCLTESLSVESPSGDSAKGTQEYLDLLDFFSEVAPCGVIGSYLIDRAEENRECSSSANIRERKKCGERDGESEKNGNRGNDSHVEHFVFKHHYITSAMDSEILGELFLAMREKKNITLETINRNRDMIAENHVVPLQIMISVQSGRQYLMAYMPRLKRIASVRIDSIVSVKINDRNSRFEELRERLRAMQPYMWGVSTQGRSGQRLEHVEFTVCYGEGEQHIHRRLEREKRCGTVRKLDEHTSHFSADVYDASELIPWIRTFLCRITQIHFSDPRLEAQFKRDIEEMYRLYGLEEGDKETRDCWRDQTEMMDTERREGNRVCPKIGEYLEREGEGR</sequence>
<dbReference type="Proteomes" id="UP001198962">
    <property type="component" value="Unassembled WGS sequence"/>
</dbReference>
<evidence type="ECO:0000313" key="3">
    <source>
        <dbReference type="Proteomes" id="UP001198962"/>
    </source>
</evidence>
<reference evidence="2" key="1">
    <citation type="submission" date="2021-10" db="EMBL/GenBank/DDBJ databases">
        <title>Anaerobic single-cell dispensing facilitates the cultivation of human gut bacteria.</title>
        <authorList>
            <person name="Afrizal A."/>
        </authorList>
    </citation>
    <scope>NUCLEOTIDE SEQUENCE</scope>
    <source>
        <strain evidence="2">CLA-AA-H274</strain>
    </source>
</reference>
<dbReference type="PROSITE" id="PS52050">
    <property type="entry name" value="WYL"/>
    <property type="match status" value="1"/>
</dbReference>
<dbReference type="RefSeq" id="WP_308450398.1">
    <property type="nucleotide sequence ID" value="NZ_JAJEPU010000002.1"/>
</dbReference>
<gene>
    <name evidence="2" type="ORF">LKD32_01485</name>
</gene>